<dbReference type="EMBL" id="CAFBMH010000001">
    <property type="protein sequence ID" value="CAB4888847.1"/>
    <property type="molecule type" value="Genomic_DNA"/>
</dbReference>
<sequence length="292" mass="30902">MNTPLAPDHMDAPLVPDHMDAPLVPDHMDAPLVLTASALENPSIEIVVDAARRAGFDALSLWPGAGYGATADHRRVIEDAGLYVWDVDAAIVWVGPDDPGSPYFEEAPIDDVFASAAALGARAVNALMIGPRGQTSLEACARAVQIVAARAADLGMLLTVEFARSTAVADLHQANAVLADTGAPNAGILLDTWHHHWSNVRDAPFERVRAIQLSDAPHERPVDFPQATRHRREVPGTGAVDFAPILSGAPAGTPLIVEVFNGPLLARHGITGFAQVLGDAARHVRNRPIESA</sequence>
<dbReference type="InterPro" id="IPR036237">
    <property type="entry name" value="Xyl_isomerase-like_sf"/>
</dbReference>
<dbReference type="PANTHER" id="PTHR12110:SF48">
    <property type="entry name" value="BLL3656 PROTEIN"/>
    <property type="match status" value="1"/>
</dbReference>
<dbReference type="Gene3D" id="3.20.20.150">
    <property type="entry name" value="Divalent-metal-dependent TIM barrel enzymes"/>
    <property type="match status" value="1"/>
</dbReference>
<dbReference type="PANTHER" id="PTHR12110">
    <property type="entry name" value="HYDROXYPYRUVATE ISOMERASE"/>
    <property type="match status" value="1"/>
</dbReference>
<evidence type="ECO:0000313" key="4">
    <source>
        <dbReference type="EMBL" id="CAB4888847.1"/>
    </source>
</evidence>
<evidence type="ECO:0000313" key="2">
    <source>
        <dbReference type="EMBL" id="CAB4729404.1"/>
    </source>
</evidence>
<organism evidence="4">
    <name type="scientific">freshwater metagenome</name>
    <dbReference type="NCBI Taxonomy" id="449393"/>
    <lineage>
        <taxon>unclassified sequences</taxon>
        <taxon>metagenomes</taxon>
        <taxon>ecological metagenomes</taxon>
    </lineage>
</organism>
<gene>
    <name evidence="2" type="ORF">UFOPK2754_00368</name>
    <name evidence="3" type="ORF">UFOPK3139_01689</name>
    <name evidence="4" type="ORF">UFOPK3543_00074</name>
</gene>
<proteinExistence type="predicted"/>
<dbReference type="SUPFAM" id="SSF51658">
    <property type="entry name" value="Xylose isomerase-like"/>
    <property type="match status" value="1"/>
</dbReference>
<dbReference type="InterPro" id="IPR050312">
    <property type="entry name" value="IolE/XylAMocC-like"/>
</dbReference>
<name>A0A6J7EZG3_9ZZZZ</name>
<dbReference type="EMBL" id="CAFABA010000068">
    <property type="protein sequence ID" value="CAB4832693.1"/>
    <property type="molecule type" value="Genomic_DNA"/>
</dbReference>
<dbReference type="EMBL" id="CAEZYR010000008">
    <property type="protein sequence ID" value="CAB4729404.1"/>
    <property type="molecule type" value="Genomic_DNA"/>
</dbReference>
<reference evidence="4" key="1">
    <citation type="submission" date="2020-05" db="EMBL/GenBank/DDBJ databases">
        <authorList>
            <person name="Chiriac C."/>
            <person name="Salcher M."/>
            <person name="Ghai R."/>
            <person name="Kavagutti S V."/>
        </authorList>
    </citation>
    <scope>NUCLEOTIDE SEQUENCE</scope>
</reference>
<evidence type="ECO:0000259" key="1">
    <source>
        <dbReference type="Pfam" id="PF01261"/>
    </source>
</evidence>
<dbReference type="AlphaFoldDB" id="A0A6J7EZG3"/>
<evidence type="ECO:0000313" key="3">
    <source>
        <dbReference type="EMBL" id="CAB4832693.1"/>
    </source>
</evidence>
<accession>A0A6J7EZG3</accession>
<dbReference type="Pfam" id="PF01261">
    <property type="entry name" value="AP_endonuc_2"/>
    <property type="match status" value="1"/>
</dbReference>
<protein>
    <submittedName>
        <fullName evidence="4">Unannotated protein</fullName>
    </submittedName>
</protein>
<feature type="domain" description="Xylose isomerase-like TIM barrel" evidence="1">
    <location>
        <begin position="48"/>
        <end position="270"/>
    </location>
</feature>
<dbReference type="InterPro" id="IPR013022">
    <property type="entry name" value="Xyl_isomerase-like_TIM-brl"/>
</dbReference>